<dbReference type="VEuPathDB" id="VectorBase:AMAM002389"/>
<dbReference type="PANTHER" id="PTHR33053:SF9">
    <property type="entry name" value="AGAP000105-PA"/>
    <property type="match status" value="1"/>
</dbReference>
<name>A0A182S9J6_9DIPT</name>
<dbReference type="EnsemblMetazoa" id="AMAM002389-RA">
    <property type="protein sequence ID" value="AMAM002389-PA"/>
    <property type="gene ID" value="AMAM002389"/>
</dbReference>
<dbReference type="AlphaFoldDB" id="A0A182S9J6"/>
<reference evidence="2" key="1">
    <citation type="submission" date="2013-09" db="EMBL/GenBank/DDBJ databases">
        <title>The Genome Sequence of Anopheles maculatus species B.</title>
        <authorList>
            <consortium name="The Broad Institute Genomics Platform"/>
            <person name="Neafsey D.E."/>
            <person name="Besansky N."/>
            <person name="Howell P."/>
            <person name="Walton C."/>
            <person name="Young S.K."/>
            <person name="Zeng Q."/>
            <person name="Gargeya S."/>
            <person name="Fitzgerald M."/>
            <person name="Haas B."/>
            <person name="Abouelleil A."/>
            <person name="Allen A.W."/>
            <person name="Alvarado L."/>
            <person name="Arachchi H.M."/>
            <person name="Berlin A.M."/>
            <person name="Chapman S.B."/>
            <person name="Gainer-Dewar J."/>
            <person name="Goldberg J."/>
            <person name="Griggs A."/>
            <person name="Gujja S."/>
            <person name="Hansen M."/>
            <person name="Howarth C."/>
            <person name="Imamovic A."/>
            <person name="Ireland A."/>
            <person name="Larimer J."/>
            <person name="McCowan C."/>
            <person name="Murphy C."/>
            <person name="Pearson M."/>
            <person name="Poon T.W."/>
            <person name="Priest M."/>
            <person name="Roberts A."/>
            <person name="Saif S."/>
            <person name="Shea T."/>
            <person name="Sisk P."/>
            <person name="Sykes S."/>
            <person name="Wortman J."/>
            <person name="Nusbaum C."/>
            <person name="Birren B."/>
        </authorList>
    </citation>
    <scope>NUCLEOTIDE SEQUENCE [LARGE SCALE GENOMIC DNA]</scope>
    <source>
        <strain evidence="2">maculatus3</strain>
    </source>
</reference>
<accession>A0A182S9J6</accession>
<dbReference type="PANTHER" id="PTHR33053">
    <property type="entry name" value="PROTEIN, PUTATIVE-RELATED"/>
    <property type="match status" value="1"/>
</dbReference>
<keyword evidence="2" id="KW-1185">Reference proteome</keyword>
<evidence type="ECO:0000313" key="2">
    <source>
        <dbReference type="Proteomes" id="UP000075901"/>
    </source>
</evidence>
<organism evidence="1 2">
    <name type="scientific">Anopheles maculatus</name>
    <dbReference type="NCBI Taxonomy" id="74869"/>
    <lineage>
        <taxon>Eukaryota</taxon>
        <taxon>Metazoa</taxon>
        <taxon>Ecdysozoa</taxon>
        <taxon>Arthropoda</taxon>
        <taxon>Hexapoda</taxon>
        <taxon>Insecta</taxon>
        <taxon>Pterygota</taxon>
        <taxon>Neoptera</taxon>
        <taxon>Endopterygota</taxon>
        <taxon>Diptera</taxon>
        <taxon>Nematocera</taxon>
        <taxon>Culicoidea</taxon>
        <taxon>Culicidae</taxon>
        <taxon>Anophelinae</taxon>
        <taxon>Anopheles</taxon>
        <taxon>Anopheles maculatus group</taxon>
    </lineage>
</organism>
<protein>
    <submittedName>
        <fullName evidence="1">Uncharacterized protein</fullName>
    </submittedName>
</protein>
<dbReference type="Proteomes" id="UP000075901">
    <property type="component" value="Unassembled WGS sequence"/>
</dbReference>
<reference evidence="1" key="2">
    <citation type="submission" date="2020-05" db="UniProtKB">
        <authorList>
            <consortium name="EnsemblMetazoa"/>
        </authorList>
    </citation>
    <scope>IDENTIFICATION</scope>
    <source>
        <strain evidence="1">maculatus3</strain>
    </source>
</reference>
<proteinExistence type="predicted"/>
<sequence length="223" mass="25727">MAQEQIVHWIDMDDGDNIQNFDNINDEDDGAETSLDNAQETQDEEESFMEKIRKWALKTYQTHQALNSLLAILRAETNHKLPKDARTLLRTNRTENEIVPITGGEFWYPGIRSVLNNHFRNIQPRMNSFSLNFSVDGLPLHKSTRKQFWPILMSIQEMPEVPVLMVGNFFGESKPHSTEEYLRPLVNELNELMQNSIVIANKTIEVRVRAFIADSPARAFIKG</sequence>
<evidence type="ECO:0000313" key="1">
    <source>
        <dbReference type="EnsemblMetazoa" id="AMAM002389-PA"/>
    </source>
</evidence>